<keyword evidence="8" id="KW-0249">Electron transport</keyword>
<dbReference type="RefSeq" id="WP_250202482.1">
    <property type="nucleotide sequence ID" value="NZ_CP097649.1"/>
</dbReference>
<dbReference type="InterPro" id="IPR011759">
    <property type="entry name" value="Cyt_c_oxidase_su2_TM_dom"/>
</dbReference>
<evidence type="ECO:0000256" key="8">
    <source>
        <dbReference type="ARBA" id="ARBA00022982"/>
    </source>
</evidence>
<dbReference type="InterPro" id="IPR006333">
    <property type="entry name" value="Cyt_o_ubiquinol_oxidase_su2"/>
</dbReference>
<evidence type="ECO:0000256" key="5">
    <source>
        <dbReference type="ARBA" id="ARBA00022660"/>
    </source>
</evidence>
<dbReference type="Proteomes" id="UP001055429">
    <property type="component" value="Chromosome"/>
</dbReference>
<keyword evidence="5" id="KW-0679">Respiratory chain</keyword>
<evidence type="ECO:0000313" key="20">
    <source>
        <dbReference type="Proteomes" id="UP001055429"/>
    </source>
</evidence>
<name>A0ABY4SU41_9CAUL</name>
<dbReference type="InterPro" id="IPR045187">
    <property type="entry name" value="CcO_II"/>
</dbReference>
<proteinExistence type="inferred from homology"/>
<dbReference type="SUPFAM" id="SSF49503">
    <property type="entry name" value="Cupredoxins"/>
    <property type="match status" value="1"/>
</dbReference>
<accession>A0ABY4SU41</accession>
<dbReference type="PANTHER" id="PTHR22888">
    <property type="entry name" value="CYTOCHROME C OXIDASE, SUBUNIT II"/>
    <property type="match status" value="1"/>
</dbReference>
<keyword evidence="12" id="KW-0564">Palmitate</keyword>
<evidence type="ECO:0000259" key="17">
    <source>
        <dbReference type="PROSITE" id="PS50857"/>
    </source>
</evidence>
<gene>
    <name evidence="19" type="primary">cyoA</name>
    <name evidence="19" type="ORF">M8231_06550</name>
</gene>
<evidence type="ECO:0000256" key="3">
    <source>
        <dbReference type="ARBA" id="ARBA00022448"/>
    </source>
</evidence>
<keyword evidence="4" id="KW-1003">Cell membrane</keyword>
<comment type="similarity">
    <text evidence="2">Belongs to the cytochrome c oxidase subunit 2 family.</text>
</comment>
<dbReference type="PANTHER" id="PTHR22888:SF18">
    <property type="entry name" value="CYTOCHROME BO(3) UBIQUINOL OXIDASE SUBUNIT 2"/>
    <property type="match status" value="1"/>
</dbReference>
<feature type="region of interest" description="Disordered" evidence="15">
    <location>
        <begin position="343"/>
        <end position="366"/>
    </location>
</feature>
<keyword evidence="13" id="KW-0449">Lipoprotein</keyword>
<dbReference type="PROSITE" id="PS50857">
    <property type="entry name" value="COX2_CUA"/>
    <property type="match status" value="1"/>
</dbReference>
<dbReference type="CDD" id="cd04212">
    <property type="entry name" value="CuRO_UO_II"/>
    <property type="match status" value="1"/>
</dbReference>
<keyword evidence="6 16" id="KW-0812">Transmembrane</keyword>
<feature type="transmembrane region" description="Helical" evidence="16">
    <location>
        <begin position="75"/>
        <end position="96"/>
    </location>
</feature>
<reference evidence="19" key="1">
    <citation type="submission" date="2022-05" db="EMBL/GenBank/DDBJ databases">
        <title>Brevundimonas albigilva TT17 genome sequence.</title>
        <authorList>
            <person name="Lee K."/>
            <person name="Son H."/>
        </authorList>
    </citation>
    <scope>NUCLEOTIDE SEQUENCE</scope>
    <source>
        <strain evidence="19">TT17</strain>
    </source>
</reference>
<dbReference type="InterPro" id="IPR036257">
    <property type="entry name" value="Cyt_c_oxidase_su2_TM_sf"/>
</dbReference>
<dbReference type="InterPro" id="IPR010514">
    <property type="entry name" value="COX_ARM"/>
</dbReference>
<evidence type="ECO:0000256" key="14">
    <source>
        <dbReference type="ARBA" id="ARBA00030198"/>
    </source>
</evidence>
<keyword evidence="7" id="KW-0732">Signal</keyword>
<organism evidence="19 20">
    <name type="scientific">Brevundimonas albigilva</name>
    <dbReference type="NCBI Taxonomy" id="1312364"/>
    <lineage>
        <taxon>Bacteria</taxon>
        <taxon>Pseudomonadati</taxon>
        <taxon>Pseudomonadota</taxon>
        <taxon>Alphaproteobacteria</taxon>
        <taxon>Caulobacterales</taxon>
        <taxon>Caulobacteraceae</taxon>
        <taxon>Brevundimonas</taxon>
    </lineage>
</organism>
<evidence type="ECO:0000256" key="15">
    <source>
        <dbReference type="SAM" id="MobiDB-lite"/>
    </source>
</evidence>
<evidence type="ECO:0000313" key="19">
    <source>
        <dbReference type="EMBL" id="URI16629.1"/>
    </source>
</evidence>
<keyword evidence="9 16" id="KW-1133">Transmembrane helix</keyword>
<dbReference type="Gene3D" id="1.10.287.90">
    <property type="match status" value="1"/>
</dbReference>
<feature type="transmembrane region" description="Helical" evidence="16">
    <location>
        <begin position="30"/>
        <end position="54"/>
    </location>
</feature>
<evidence type="ECO:0000256" key="6">
    <source>
        <dbReference type="ARBA" id="ARBA00022692"/>
    </source>
</evidence>
<dbReference type="SUPFAM" id="SSF81464">
    <property type="entry name" value="Cytochrome c oxidase subunit II-like, transmembrane region"/>
    <property type="match status" value="1"/>
</dbReference>
<dbReference type="InterPro" id="IPR008972">
    <property type="entry name" value="Cupredoxin"/>
</dbReference>
<sequence>MILPVLALLSACDMVVMAPAGDIAGQQRDLLVISTLLMLLIIVPVMALTVFFAWKYRESNKAAEYEPDWDHSTSLELVIWSAPLLIIICLGALTWAGTHLLDPYRPLDRIKPGQAVAEQVEPLQVNVVALDWKWMFIYPQYGVATVNELAAPVDRPIRFHITSSSVMNSFYIPALAGQIYAMPGMETKLHAVINHPGEYVGFSANYSGDGFSNMRFAFHGLDQAGFDRWIAGVRQGGQPLDRERYLELEKPSEKVPALHFASVEGGLWDAILNMCVEPGKMCMGEMMDIDRKGGLTMASVRNTMPLIYDKYAGRGSNPAYFGSDDSYVMTICTPLQAAAAAAERTRRSELQNAERGPVDRAPLRGMGLVPPGVPMASLSLSAPASAAPNA</sequence>
<dbReference type="InterPro" id="IPR002429">
    <property type="entry name" value="CcO_II-like_C"/>
</dbReference>
<evidence type="ECO:0000256" key="2">
    <source>
        <dbReference type="ARBA" id="ARBA00007866"/>
    </source>
</evidence>
<keyword evidence="11 16" id="KW-0472">Membrane</keyword>
<evidence type="ECO:0000256" key="13">
    <source>
        <dbReference type="ARBA" id="ARBA00023288"/>
    </source>
</evidence>
<protein>
    <recommendedName>
        <fullName evidence="14">Ubiquinol oxidase polypeptide II</fullName>
    </recommendedName>
</protein>
<dbReference type="InterPro" id="IPR034227">
    <property type="entry name" value="CuRO_UO_II"/>
</dbReference>
<evidence type="ECO:0000256" key="1">
    <source>
        <dbReference type="ARBA" id="ARBA00004651"/>
    </source>
</evidence>
<comment type="subcellular location">
    <subcellularLocation>
        <location evidence="1">Cell membrane</location>
        <topology evidence="1">Multi-pass membrane protein</topology>
    </subcellularLocation>
</comment>
<dbReference type="PROSITE" id="PS50999">
    <property type="entry name" value="COX2_TM"/>
    <property type="match status" value="1"/>
</dbReference>
<evidence type="ECO:0000256" key="11">
    <source>
        <dbReference type="ARBA" id="ARBA00023136"/>
    </source>
</evidence>
<keyword evidence="3" id="KW-0813">Transport</keyword>
<keyword evidence="10" id="KW-0560">Oxidoreductase</keyword>
<evidence type="ECO:0000256" key="9">
    <source>
        <dbReference type="ARBA" id="ARBA00022989"/>
    </source>
</evidence>
<dbReference type="NCBIfam" id="TIGR01433">
    <property type="entry name" value="CyoA"/>
    <property type="match status" value="1"/>
</dbReference>
<dbReference type="Pfam" id="PF06481">
    <property type="entry name" value="COX_ARM"/>
    <property type="match status" value="1"/>
</dbReference>
<evidence type="ECO:0000256" key="12">
    <source>
        <dbReference type="ARBA" id="ARBA00023139"/>
    </source>
</evidence>
<dbReference type="EMBL" id="CP097649">
    <property type="protein sequence ID" value="URI16629.1"/>
    <property type="molecule type" value="Genomic_DNA"/>
</dbReference>
<evidence type="ECO:0000256" key="10">
    <source>
        <dbReference type="ARBA" id="ARBA00023002"/>
    </source>
</evidence>
<dbReference type="Pfam" id="PF00116">
    <property type="entry name" value="COX2"/>
    <property type="match status" value="1"/>
</dbReference>
<dbReference type="Gene3D" id="2.60.40.420">
    <property type="entry name" value="Cupredoxins - blue copper proteins"/>
    <property type="match status" value="1"/>
</dbReference>
<feature type="domain" description="Cytochrome oxidase subunit II copper A binding" evidence="17">
    <location>
        <begin position="120"/>
        <end position="232"/>
    </location>
</feature>
<evidence type="ECO:0000256" key="16">
    <source>
        <dbReference type="SAM" id="Phobius"/>
    </source>
</evidence>
<evidence type="ECO:0000259" key="18">
    <source>
        <dbReference type="PROSITE" id="PS50999"/>
    </source>
</evidence>
<evidence type="ECO:0000256" key="7">
    <source>
        <dbReference type="ARBA" id="ARBA00022729"/>
    </source>
</evidence>
<evidence type="ECO:0000256" key="4">
    <source>
        <dbReference type="ARBA" id="ARBA00022475"/>
    </source>
</evidence>
<feature type="domain" description="Cytochrome oxidase subunit II transmembrane region profile" evidence="18">
    <location>
        <begin position="8"/>
        <end position="105"/>
    </location>
</feature>
<keyword evidence="20" id="KW-1185">Reference proteome</keyword>